<dbReference type="RefSeq" id="WP_107289242.1">
    <property type="nucleotide sequence ID" value="NZ_PYNF01000003.1"/>
</dbReference>
<protein>
    <recommendedName>
        <fullName evidence="1">Large polyvalent protein associated domain-containing protein</fullName>
    </recommendedName>
</protein>
<dbReference type="AlphaFoldDB" id="A0A2T3KLN1"/>
<dbReference type="Proteomes" id="UP000241426">
    <property type="component" value="Unassembled WGS sequence"/>
</dbReference>
<proteinExistence type="predicted"/>
<reference evidence="2 3" key="1">
    <citation type="submission" date="2018-01" db="EMBL/GenBank/DDBJ databases">
        <title>Whole genome sequencing of Histamine producing bacteria.</title>
        <authorList>
            <person name="Butler K."/>
        </authorList>
    </citation>
    <scope>NUCLEOTIDE SEQUENCE [LARGE SCALE GENOMIC DNA]</scope>
    <source>
        <strain evidence="2 3">FS-7.2</strain>
    </source>
</reference>
<gene>
    <name evidence="2" type="ORF">C9J27_05605</name>
</gene>
<evidence type="ECO:0000259" key="1">
    <source>
        <dbReference type="Pfam" id="PF18838"/>
    </source>
</evidence>
<feature type="domain" description="Large polyvalent protein associated" evidence="1">
    <location>
        <begin position="25"/>
        <end position="79"/>
    </location>
</feature>
<name>A0A2T3KLN1_9GAMM</name>
<dbReference type="Pfam" id="PF18838">
    <property type="entry name" value="LPD23"/>
    <property type="match status" value="1"/>
</dbReference>
<comment type="caution">
    <text evidence="2">The sequence shown here is derived from an EMBL/GenBank/DDBJ whole genome shotgun (WGS) entry which is preliminary data.</text>
</comment>
<evidence type="ECO:0000313" key="3">
    <source>
        <dbReference type="Proteomes" id="UP000241426"/>
    </source>
</evidence>
<dbReference type="InterPro" id="IPR040696">
    <property type="entry name" value="LPD23"/>
</dbReference>
<evidence type="ECO:0000313" key="2">
    <source>
        <dbReference type="EMBL" id="PSV00612.1"/>
    </source>
</evidence>
<dbReference type="EMBL" id="PYNF01000003">
    <property type="protein sequence ID" value="PSV00612.1"/>
    <property type="molecule type" value="Genomic_DNA"/>
</dbReference>
<organism evidence="2 3">
    <name type="scientific">Photobacterium kishitanii</name>
    <dbReference type="NCBI Taxonomy" id="318456"/>
    <lineage>
        <taxon>Bacteria</taxon>
        <taxon>Pseudomonadati</taxon>
        <taxon>Pseudomonadota</taxon>
        <taxon>Gammaproteobacteria</taxon>
        <taxon>Vibrionales</taxon>
        <taxon>Vibrionaceae</taxon>
        <taxon>Photobacterium</taxon>
    </lineage>
</organism>
<sequence length="674" mass="77485">MYPLLLLKKVFYNLNKMEKAKYNLFVSANAKYAPLEQLEKAKNLAESGELDKDIHKETGWFQGKDNKWMFEISDNKAEFHVHMETVRKELFQKDSAYVYTVKDLLSHPTLFMVYPHLQWFKLYIINNPRFEYKGSFTEKDSRIILNAAHLASGEEALSTLLHELQHAVQHHEGLSSGSNPNVTTAEATKALISEKVSSSARAANEWVLNNSALIDSASKARDIARYASLYSSYIRLASYIHSGTKLTSVCNHIRREAAQLSGSLFSAEYEDSRRDEAMQLDIDWYNLPRSNYNNKREQFLQSFILRLADLYSKRIPPHILQEFADDARKPSTIKINKQNESFKRNNDIAPLKELNEKTAELESLRKAHLQASPLDIYFHTEGEVWARATQKRANLSDSDRSESYPYTSVDVEKHKIIPSPPTDANVRWNNLELFSPEIDGTIININKGYVEFSNNNAFAKIILNSASDASTIIHEAGHIFLEMYSELNKDTSIDSNSAARENFKKITEWFGISEQKWFSMNHLEKEPYHEKFACAFEDYIKTKDSQEHPLASVFNNFKNWLTTIYQTVNARFKMSKDEKIHDLFEELTNTDIDQTHSSEFKASIAKQISESLPSDSVAEASATILDICYQNIAKQANKTPKQIEELFTLRFEKENDSIHKEGITFPKKKVKITI</sequence>
<accession>A0A2T3KLN1</accession>